<reference evidence="2 3" key="1">
    <citation type="submission" date="2016-07" db="EMBL/GenBank/DDBJ databases">
        <title>Multiple horizontal gene transfer events from other fungi enriched the ability of initially mycotrophic Trichoderma (Ascomycota) to feed on dead plant biomass.</title>
        <authorList>
            <consortium name="DOE Joint Genome Institute"/>
            <person name="Aerts A."/>
            <person name="Atanasova L."/>
            <person name="Chenthamara K."/>
            <person name="Zhang J."/>
            <person name="Grujic M."/>
            <person name="Henrissat B."/>
            <person name="Kuo A."/>
            <person name="Salamov A."/>
            <person name="Lipzen A."/>
            <person name="Labutti K."/>
            <person name="Barry K."/>
            <person name="Miao Y."/>
            <person name="Rahimi M.J."/>
            <person name="Shen Q."/>
            <person name="Grigoriev I.V."/>
            <person name="Kubicek C.P."/>
            <person name="Druzhinina I.S."/>
        </authorList>
    </citation>
    <scope>NUCLEOTIDE SEQUENCE [LARGE SCALE GENOMIC DNA]</scope>
    <source>
        <strain evidence="2 3">CBS 433.97</strain>
    </source>
</reference>
<feature type="transmembrane region" description="Helical" evidence="1">
    <location>
        <begin position="29"/>
        <end position="51"/>
    </location>
</feature>
<keyword evidence="3" id="KW-1185">Reference proteome</keyword>
<name>A0A2T3ZGQ7_TRIA4</name>
<keyword evidence="1" id="KW-0472">Membrane</keyword>
<accession>A0A2T3ZGQ7</accession>
<organism evidence="2 3">
    <name type="scientific">Trichoderma asperellum (strain ATCC 204424 / CBS 433.97 / NBRC 101777)</name>
    <dbReference type="NCBI Taxonomy" id="1042311"/>
    <lineage>
        <taxon>Eukaryota</taxon>
        <taxon>Fungi</taxon>
        <taxon>Dikarya</taxon>
        <taxon>Ascomycota</taxon>
        <taxon>Pezizomycotina</taxon>
        <taxon>Sordariomycetes</taxon>
        <taxon>Hypocreomycetidae</taxon>
        <taxon>Hypocreales</taxon>
        <taxon>Hypocreaceae</taxon>
        <taxon>Trichoderma</taxon>
    </lineage>
</organism>
<keyword evidence="1" id="KW-1133">Transmembrane helix</keyword>
<evidence type="ECO:0000256" key="1">
    <source>
        <dbReference type="SAM" id="Phobius"/>
    </source>
</evidence>
<evidence type="ECO:0000313" key="2">
    <source>
        <dbReference type="EMBL" id="PTB43994.1"/>
    </source>
</evidence>
<evidence type="ECO:0000313" key="3">
    <source>
        <dbReference type="Proteomes" id="UP000240493"/>
    </source>
</evidence>
<proteinExistence type="predicted"/>
<dbReference type="EMBL" id="KZ679258">
    <property type="protein sequence ID" value="PTB43994.1"/>
    <property type="molecule type" value="Genomic_DNA"/>
</dbReference>
<dbReference type="AlphaFoldDB" id="A0A2T3ZGQ7"/>
<gene>
    <name evidence="2" type="ORF">M441DRAFT_338738</name>
</gene>
<sequence>MYRYGCPSEPAAARCAEYRLPIRNFNYRLASASELCLFAFFFLSPFICVCLHCHAARRLTVPNSIPLDSPLSRPSLLAVFAAAFFCSPQL</sequence>
<protein>
    <submittedName>
        <fullName evidence="2">Uncharacterized protein</fullName>
    </submittedName>
</protein>
<dbReference type="Proteomes" id="UP000240493">
    <property type="component" value="Unassembled WGS sequence"/>
</dbReference>
<keyword evidence="1" id="KW-0812">Transmembrane</keyword>